<name>A0A239EZ66_9ACTN</name>
<accession>A0A239EZ66</accession>
<keyword evidence="2" id="KW-1185">Reference proteome</keyword>
<evidence type="ECO:0000313" key="1">
    <source>
        <dbReference type="EMBL" id="SNS49578.1"/>
    </source>
</evidence>
<protein>
    <recommendedName>
        <fullName evidence="3">META domain-containing protein</fullName>
    </recommendedName>
</protein>
<dbReference type="EMBL" id="FZNR01000016">
    <property type="protein sequence ID" value="SNS49578.1"/>
    <property type="molecule type" value="Genomic_DNA"/>
</dbReference>
<organism evidence="1 2">
    <name type="scientific">Actinoplanes regularis</name>
    <dbReference type="NCBI Taxonomy" id="52697"/>
    <lineage>
        <taxon>Bacteria</taxon>
        <taxon>Bacillati</taxon>
        <taxon>Actinomycetota</taxon>
        <taxon>Actinomycetes</taxon>
        <taxon>Micromonosporales</taxon>
        <taxon>Micromonosporaceae</taxon>
        <taxon>Actinoplanes</taxon>
    </lineage>
</organism>
<evidence type="ECO:0000313" key="2">
    <source>
        <dbReference type="Proteomes" id="UP000198415"/>
    </source>
</evidence>
<gene>
    <name evidence="1" type="ORF">SAMN06264365_116172</name>
</gene>
<dbReference type="OrthoDB" id="3298351at2"/>
<sequence>MGSRWRLTAVTDDRGTTEIPSSVDAWLDLTADGELLASDDVNVTNGHITTTSIGFDVAEPITIPAGYAGSDPVKLAAITGIDAMTMAAGGQAAHVTVLSADREHLIVQTNGVRLTFVRYGPAGK</sequence>
<evidence type="ECO:0008006" key="3">
    <source>
        <dbReference type="Google" id="ProtNLM"/>
    </source>
</evidence>
<reference evidence="1 2" key="1">
    <citation type="submission" date="2017-06" db="EMBL/GenBank/DDBJ databases">
        <authorList>
            <person name="Kim H.J."/>
            <person name="Triplett B.A."/>
        </authorList>
    </citation>
    <scope>NUCLEOTIDE SEQUENCE [LARGE SCALE GENOMIC DNA]</scope>
    <source>
        <strain evidence="1 2">DSM 43151</strain>
    </source>
</reference>
<dbReference type="RefSeq" id="WP_089297096.1">
    <property type="nucleotide sequence ID" value="NZ_BOMU01000079.1"/>
</dbReference>
<dbReference type="Proteomes" id="UP000198415">
    <property type="component" value="Unassembled WGS sequence"/>
</dbReference>
<proteinExistence type="predicted"/>
<dbReference type="AlphaFoldDB" id="A0A239EZ66"/>